<comment type="caution">
    <text evidence="2">The sequence shown here is derived from an EMBL/GenBank/DDBJ whole genome shotgun (WGS) entry which is preliminary data.</text>
</comment>
<feature type="signal peptide" evidence="1">
    <location>
        <begin position="1"/>
        <end position="26"/>
    </location>
</feature>
<evidence type="ECO:0000313" key="2">
    <source>
        <dbReference type="EMBL" id="MFB9199575.1"/>
    </source>
</evidence>
<evidence type="ECO:0000313" key="3">
    <source>
        <dbReference type="Proteomes" id="UP001589647"/>
    </source>
</evidence>
<keyword evidence="1" id="KW-0732">Signal</keyword>
<evidence type="ECO:0000256" key="1">
    <source>
        <dbReference type="SAM" id="SignalP"/>
    </source>
</evidence>
<accession>A0ABV5I4V9</accession>
<dbReference type="EMBL" id="JBHMEI010000001">
    <property type="protein sequence ID" value="MFB9199575.1"/>
    <property type="molecule type" value="Genomic_DNA"/>
</dbReference>
<feature type="chain" id="PRO_5047459236" description="UrcA family protein" evidence="1">
    <location>
        <begin position="27"/>
        <end position="62"/>
    </location>
</feature>
<protein>
    <recommendedName>
        <fullName evidence="4">UrcA family protein</fullName>
    </recommendedName>
</protein>
<dbReference type="RefSeq" id="WP_189645304.1">
    <property type="nucleotide sequence ID" value="NZ_BMRC01000001.1"/>
</dbReference>
<reference evidence="2 3" key="1">
    <citation type="submission" date="2024-09" db="EMBL/GenBank/DDBJ databases">
        <authorList>
            <person name="Sun Q."/>
            <person name="Mori K."/>
        </authorList>
    </citation>
    <scope>NUCLEOTIDE SEQUENCE [LARGE SCALE GENOMIC DNA]</scope>
    <source>
        <strain evidence="2 3">CCM 3426</strain>
    </source>
</reference>
<keyword evidence="3" id="KW-1185">Reference proteome</keyword>
<name>A0ABV5I4V9_9ACTN</name>
<proteinExistence type="predicted"/>
<sequence>MSVARAAVVLLAAAGAALVAAGPVTAAQEDAARAEIRMEPRGQVIRLAVDVCAATARGCGGR</sequence>
<organism evidence="2 3">
    <name type="scientific">Nonomuraea spiralis</name>
    <dbReference type="NCBI Taxonomy" id="46182"/>
    <lineage>
        <taxon>Bacteria</taxon>
        <taxon>Bacillati</taxon>
        <taxon>Actinomycetota</taxon>
        <taxon>Actinomycetes</taxon>
        <taxon>Streptosporangiales</taxon>
        <taxon>Streptosporangiaceae</taxon>
        <taxon>Nonomuraea</taxon>
    </lineage>
</organism>
<gene>
    <name evidence="2" type="ORF">ACFFV7_00110</name>
</gene>
<evidence type="ECO:0008006" key="4">
    <source>
        <dbReference type="Google" id="ProtNLM"/>
    </source>
</evidence>
<dbReference type="Proteomes" id="UP001589647">
    <property type="component" value="Unassembled WGS sequence"/>
</dbReference>